<keyword evidence="5" id="KW-0378">Hydrolase</keyword>
<evidence type="ECO:0000256" key="3">
    <source>
        <dbReference type="ARBA" id="ARBA00011165"/>
    </source>
</evidence>
<evidence type="ECO:0000256" key="7">
    <source>
        <dbReference type="ARBA" id="ARBA00023295"/>
    </source>
</evidence>
<dbReference type="SUPFAM" id="SSF51445">
    <property type="entry name" value="(Trans)glycosidases"/>
    <property type="match status" value="1"/>
</dbReference>
<evidence type="ECO:0000256" key="1">
    <source>
        <dbReference type="ARBA" id="ARBA00001462"/>
    </source>
</evidence>
<evidence type="ECO:0000256" key="6">
    <source>
        <dbReference type="ARBA" id="ARBA00023277"/>
    </source>
</evidence>
<dbReference type="PANTHER" id="PTHR43576">
    <property type="entry name" value="ALPHA-L-ARABINOFURANOSIDASE C-RELATED"/>
    <property type="match status" value="1"/>
</dbReference>
<dbReference type="Gene3D" id="3.20.20.80">
    <property type="entry name" value="Glycosidases"/>
    <property type="match status" value="1"/>
</dbReference>
<dbReference type="InterPro" id="IPR010720">
    <property type="entry name" value="Alpha-L-AF_C"/>
</dbReference>
<comment type="similarity">
    <text evidence="2">Belongs to the glycosyl hydrolase 51 family.</text>
</comment>
<dbReference type="SUPFAM" id="SSF51011">
    <property type="entry name" value="Glycosyl hydrolase domain"/>
    <property type="match status" value="1"/>
</dbReference>
<feature type="domain" description="Alpha-L-arabinofuranosidase C-terminal" evidence="9">
    <location>
        <begin position="325"/>
        <end position="521"/>
    </location>
</feature>
<feature type="signal peptide" evidence="8">
    <location>
        <begin position="1"/>
        <end position="22"/>
    </location>
</feature>
<keyword evidence="11" id="KW-1185">Reference proteome</keyword>
<evidence type="ECO:0000259" key="9">
    <source>
        <dbReference type="SMART" id="SM00813"/>
    </source>
</evidence>
<keyword evidence="7" id="KW-0326">Glycosidase</keyword>
<dbReference type="SMART" id="SM00813">
    <property type="entry name" value="Alpha-L-AF_C"/>
    <property type="match status" value="1"/>
</dbReference>
<dbReference type="Gene3D" id="2.60.40.1180">
    <property type="entry name" value="Golgi alpha-mannosidase II"/>
    <property type="match status" value="1"/>
</dbReference>
<reference evidence="10 11" key="1">
    <citation type="submission" date="2022-04" db="EMBL/GenBank/DDBJ databases">
        <title>Genome sequence of soybean root-associated Caulobacter segnis RL271.</title>
        <authorList>
            <person name="Longley R."/>
            <person name="Bonito G."/>
            <person name="Trigodet F."/>
            <person name="Crosson S."/>
            <person name="Fiebig A."/>
        </authorList>
    </citation>
    <scope>NUCLEOTIDE SEQUENCE [LARGE SCALE GENOMIC DNA]</scope>
    <source>
        <strain evidence="10 11">RL271</strain>
    </source>
</reference>
<evidence type="ECO:0000313" key="10">
    <source>
        <dbReference type="EMBL" id="USQ95072.1"/>
    </source>
</evidence>
<evidence type="ECO:0000256" key="4">
    <source>
        <dbReference type="ARBA" id="ARBA00012670"/>
    </source>
</evidence>
<evidence type="ECO:0000256" key="8">
    <source>
        <dbReference type="SAM" id="SignalP"/>
    </source>
</evidence>
<protein>
    <recommendedName>
        <fullName evidence="4">non-reducing end alpha-L-arabinofuranosidase</fullName>
        <ecNumber evidence="4">3.2.1.55</ecNumber>
    </recommendedName>
</protein>
<evidence type="ECO:0000313" key="11">
    <source>
        <dbReference type="Proteomes" id="UP001057520"/>
    </source>
</evidence>
<name>A0ABY4ZQK2_9CAUL</name>
<dbReference type="InterPro" id="IPR055235">
    <property type="entry name" value="ASD1_cat"/>
</dbReference>
<feature type="chain" id="PRO_5045857833" description="non-reducing end alpha-L-arabinofuranosidase" evidence="8">
    <location>
        <begin position="23"/>
        <end position="536"/>
    </location>
</feature>
<gene>
    <name evidence="10" type="ORF">MZV50_21300</name>
</gene>
<dbReference type="EC" id="3.2.1.55" evidence="4"/>
<keyword evidence="8" id="KW-0732">Signal</keyword>
<evidence type="ECO:0000256" key="5">
    <source>
        <dbReference type="ARBA" id="ARBA00022801"/>
    </source>
</evidence>
<dbReference type="Pfam" id="PF06964">
    <property type="entry name" value="Alpha-L-AF_C"/>
    <property type="match status" value="1"/>
</dbReference>
<dbReference type="InterPro" id="IPR017853">
    <property type="entry name" value="GH"/>
</dbReference>
<dbReference type="Pfam" id="PF22848">
    <property type="entry name" value="ASD1_dom"/>
    <property type="match status" value="1"/>
</dbReference>
<dbReference type="Proteomes" id="UP001057520">
    <property type="component" value="Chromosome"/>
</dbReference>
<dbReference type="InterPro" id="IPR013780">
    <property type="entry name" value="Glyco_hydro_b"/>
</dbReference>
<proteinExistence type="inferred from homology"/>
<organism evidence="10 11">
    <name type="scientific">Caulobacter segnis</name>
    <dbReference type="NCBI Taxonomy" id="88688"/>
    <lineage>
        <taxon>Bacteria</taxon>
        <taxon>Pseudomonadati</taxon>
        <taxon>Pseudomonadota</taxon>
        <taxon>Alphaproteobacteria</taxon>
        <taxon>Caulobacterales</taxon>
        <taxon>Caulobacteraceae</taxon>
        <taxon>Caulobacter</taxon>
    </lineage>
</organism>
<comment type="catalytic activity">
    <reaction evidence="1">
        <text>Hydrolysis of terminal non-reducing alpha-L-arabinofuranoside residues in alpha-L-arabinosides.</text>
        <dbReference type="EC" id="3.2.1.55"/>
    </reaction>
</comment>
<evidence type="ECO:0000256" key="2">
    <source>
        <dbReference type="ARBA" id="ARBA00007186"/>
    </source>
</evidence>
<dbReference type="PANTHER" id="PTHR43576:SF2">
    <property type="entry name" value="INTRACELLULAR EXO-ALPHA-L-ARABINOFURANOSIDASE 2"/>
    <property type="match status" value="1"/>
</dbReference>
<sequence length="536" mass="58214">MKPLWFAASLALALSIGASAQAATPDVAVSVDAGKPGAVIERNILGQFSEHLGRGVYEGIWVGPDSRIPNTRGIRNDVVAALKAIKVANVRWPGGCYADEYHWRDGVGKNRPTTTNSSWGGVLESNQFGTHEFMDFVDQIGAEAYVSVNVGSGAPREAAEWLEYMTTDKPSELGKLRTANGREKPFKVAMVGLGNESWGCGGSMTASDYAKEMRQFATFTKNFNPAQKSGPDKMLKIAVGADRDDYGWTETVMQSWSKKIYSWDIDGLSLHSYTWPKKPERATGFDAHQYAELLKSTLWMEELVSKHSAIMDKYDPDKKVGLYVDEWGTWFKVEEGAPGSSLYQQSSQRDAIVAALNLNIFARHADRVKGANIAQTINVLQSMILTDGDKMLLTPTYHVFRMYTAFQDAKVVPLAYDAGTYQEGDIALPRLDAIGAIGKDGKLWLSFTNLDPRQPLKIAPTVAGFTFKGAKGDTLAADDMGAFNTFAAPNRVKPQAAVIKAANGGNGGTGSSASLELPPHSVTVIGLNPVKWGRPT</sequence>
<accession>A0ABY4ZQK2</accession>
<keyword evidence="6" id="KW-0119">Carbohydrate metabolism</keyword>
<comment type="subunit">
    <text evidence="3">Homohexamer; trimer of dimers.</text>
</comment>
<dbReference type="EMBL" id="CP096040">
    <property type="protein sequence ID" value="USQ95072.1"/>
    <property type="molecule type" value="Genomic_DNA"/>
</dbReference>